<evidence type="ECO:0000256" key="2">
    <source>
        <dbReference type="ARBA" id="ARBA00022737"/>
    </source>
</evidence>
<proteinExistence type="predicted"/>
<dbReference type="PANTHER" id="PTHR45632:SF3">
    <property type="entry name" value="KELCH-LIKE PROTEIN 32"/>
    <property type="match status" value="1"/>
</dbReference>
<name>A0A9X3AWG6_9GAMM</name>
<comment type="caution">
    <text evidence="5">The sequence shown here is derived from an EMBL/GenBank/DDBJ whole genome shotgun (WGS) entry which is preliminary data.</text>
</comment>
<dbReference type="Pfam" id="PF24981">
    <property type="entry name" value="Beta-prop_ATRN-LZTR1"/>
    <property type="match status" value="1"/>
</dbReference>
<dbReference type="Proteomes" id="UP001155546">
    <property type="component" value="Unassembled WGS sequence"/>
</dbReference>
<dbReference type="EMBL" id="JAMTCD010000043">
    <property type="protein sequence ID" value="MCT7943700.1"/>
    <property type="molecule type" value="Genomic_DNA"/>
</dbReference>
<dbReference type="SMART" id="SM00612">
    <property type="entry name" value="Kelch"/>
    <property type="match status" value="5"/>
</dbReference>
<organism evidence="5 6">
    <name type="scientific">Shewanella holmiensis</name>
    <dbReference type="NCBI Taxonomy" id="2952222"/>
    <lineage>
        <taxon>Bacteria</taxon>
        <taxon>Pseudomonadati</taxon>
        <taxon>Pseudomonadota</taxon>
        <taxon>Gammaproteobacteria</taxon>
        <taxon>Alteromonadales</taxon>
        <taxon>Shewanellaceae</taxon>
        <taxon>Shewanella</taxon>
    </lineage>
</organism>
<accession>A0A9X3AWG6</accession>
<keyword evidence="2" id="KW-0677">Repeat</keyword>
<keyword evidence="1" id="KW-0880">Kelch repeat</keyword>
<dbReference type="SUPFAM" id="SSF50965">
    <property type="entry name" value="Galactose oxidase, central domain"/>
    <property type="match status" value="1"/>
</dbReference>
<reference evidence="5" key="1">
    <citation type="journal article" date="2023" name="Int. J. Syst. Evol. Microbiol.">
        <title>&lt;i&gt;Shewanella septentrionalis&lt;/i&gt; sp. nov. and &lt;i&gt;Shewanella holmiensis&lt;/i&gt; sp. nov., isolated from Baltic Sea water and sediments.</title>
        <authorList>
            <person name="Martin-Rodriguez A.J."/>
            <person name="Thorell K."/>
            <person name="Joffre E."/>
            <person name="Jensie-Markopoulos S."/>
            <person name="Moore E.R.B."/>
            <person name="Sjoling A."/>
        </authorList>
    </citation>
    <scope>NUCLEOTIDE SEQUENCE</scope>
    <source>
        <strain evidence="5">SP1S2-7</strain>
    </source>
</reference>
<feature type="chain" id="PRO_5040855997" evidence="3">
    <location>
        <begin position="25"/>
        <end position="338"/>
    </location>
</feature>
<dbReference type="Gene3D" id="2.120.10.80">
    <property type="entry name" value="Kelch-type beta propeller"/>
    <property type="match status" value="2"/>
</dbReference>
<dbReference type="InterPro" id="IPR011043">
    <property type="entry name" value="Gal_Oxase/kelch_b-propeller"/>
</dbReference>
<evidence type="ECO:0000256" key="1">
    <source>
        <dbReference type="ARBA" id="ARBA00022441"/>
    </source>
</evidence>
<evidence type="ECO:0000256" key="3">
    <source>
        <dbReference type="SAM" id="SignalP"/>
    </source>
</evidence>
<evidence type="ECO:0000259" key="4">
    <source>
        <dbReference type="Pfam" id="PF24981"/>
    </source>
</evidence>
<sequence>MRLSLLVLTASICLLPTLTRQAQASTWPKLPEAVQEIYPTVFENQIWVAGGISSSLPQSQGNMTAKVHYWSTEFKQWQGVADLPEGRHHTYLQAVGDKLFAFGGFIHSAQGQWLNTADVLLFDKAKNTWTRVAKMPVPLSETVGAVLNGNIHLVGGRSPHSDQNGQWQHSSDIARHFVFDPTTLTFSEAKPLPKALNSAASVQYQGRWIVLGGRQFGGGNLPEVLEYLVDENRWQVLEKMPEGRAGHAAAVLNNSIYVFGGEHENGVYQDILCYAFATGQWQVVGKWPMPQHGLGAVTLNDEIWLIGGASRPGLAETSALLASAKPLIQDAKCESPKK</sequence>
<keyword evidence="3" id="KW-0732">Signal</keyword>
<dbReference type="InterPro" id="IPR015915">
    <property type="entry name" value="Kelch-typ_b-propeller"/>
</dbReference>
<dbReference type="InterPro" id="IPR006652">
    <property type="entry name" value="Kelch_1"/>
</dbReference>
<protein>
    <submittedName>
        <fullName evidence="5">Galactose oxidase</fullName>
    </submittedName>
</protein>
<dbReference type="InterPro" id="IPR056737">
    <property type="entry name" value="Beta-prop_ATRN-MKLN-like"/>
</dbReference>
<evidence type="ECO:0000313" key="5">
    <source>
        <dbReference type="EMBL" id="MCT7943700.1"/>
    </source>
</evidence>
<dbReference type="AlphaFoldDB" id="A0A9X3AWG6"/>
<dbReference type="PANTHER" id="PTHR45632">
    <property type="entry name" value="LD33804P"/>
    <property type="match status" value="1"/>
</dbReference>
<dbReference type="RefSeq" id="WP_261299989.1">
    <property type="nucleotide sequence ID" value="NZ_JAMTCD010000043.1"/>
</dbReference>
<keyword evidence="6" id="KW-1185">Reference proteome</keyword>
<evidence type="ECO:0000313" key="6">
    <source>
        <dbReference type="Proteomes" id="UP001155546"/>
    </source>
</evidence>
<gene>
    <name evidence="5" type="ORF">NE535_18255</name>
</gene>
<feature type="signal peptide" evidence="3">
    <location>
        <begin position="1"/>
        <end position="24"/>
    </location>
</feature>
<feature type="domain" description="Attractin/MKLN-like beta-propeller" evidence="4">
    <location>
        <begin position="46"/>
        <end position="308"/>
    </location>
</feature>